<protein>
    <submittedName>
        <fullName evidence="3">Uncharacterized protein</fullName>
    </submittedName>
</protein>
<name>A0A6M3KV16_9ZZZZ</name>
<organism evidence="3">
    <name type="scientific">viral metagenome</name>
    <dbReference type="NCBI Taxonomy" id="1070528"/>
    <lineage>
        <taxon>unclassified sequences</taxon>
        <taxon>metagenomes</taxon>
        <taxon>organismal metagenomes</taxon>
    </lineage>
</organism>
<dbReference type="EMBL" id="MT142583">
    <property type="protein sequence ID" value="QJA85572.1"/>
    <property type="molecule type" value="Genomic_DNA"/>
</dbReference>
<dbReference type="EMBL" id="MT141604">
    <property type="protein sequence ID" value="QJA68298.1"/>
    <property type="molecule type" value="Genomic_DNA"/>
</dbReference>
<gene>
    <name evidence="2" type="ORF">MM415A07240_0012</name>
    <name evidence="3" type="ORF">MM415B02202_0011</name>
</gene>
<evidence type="ECO:0000256" key="1">
    <source>
        <dbReference type="SAM" id="MobiDB-lite"/>
    </source>
</evidence>
<feature type="compositionally biased region" description="Basic and acidic residues" evidence="1">
    <location>
        <begin position="11"/>
        <end position="39"/>
    </location>
</feature>
<feature type="region of interest" description="Disordered" evidence="1">
    <location>
        <begin position="10"/>
        <end position="39"/>
    </location>
</feature>
<reference evidence="3" key="1">
    <citation type="submission" date="2020-03" db="EMBL/GenBank/DDBJ databases">
        <title>The deep terrestrial virosphere.</title>
        <authorList>
            <person name="Holmfeldt K."/>
            <person name="Nilsson E."/>
            <person name="Simone D."/>
            <person name="Lopez-Fernandez M."/>
            <person name="Wu X."/>
            <person name="de Brujin I."/>
            <person name="Lundin D."/>
            <person name="Andersson A."/>
            <person name="Bertilsson S."/>
            <person name="Dopson M."/>
        </authorList>
    </citation>
    <scope>NUCLEOTIDE SEQUENCE</scope>
    <source>
        <strain evidence="2">MM415A07240</strain>
        <strain evidence="3">MM415B02202</strain>
    </source>
</reference>
<evidence type="ECO:0000313" key="2">
    <source>
        <dbReference type="EMBL" id="QJA68298.1"/>
    </source>
</evidence>
<proteinExistence type="predicted"/>
<accession>A0A6M3KV16</accession>
<sequence>MVRCAKCGYKIRGDKHEEGRHHTKGEKGHIKEDQKTKRR</sequence>
<evidence type="ECO:0000313" key="3">
    <source>
        <dbReference type="EMBL" id="QJA85572.1"/>
    </source>
</evidence>
<dbReference type="AlphaFoldDB" id="A0A6M3KV16"/>